<keyword evidence="2" id="KW-0560">Oxidoreductase</keyword>
<dbReference type="InterPro" id="IPR036291">
    <property type="entry name" value="NAD(P)-bd_dom_sf"/>
</dbReference>
<dbReference type="CDD" id="cd05259">
    <property type="entry name" value="PCBER_SDR_a"/>
    <property type="match status" value="1"/>
</dbReference>
<dbReference type="InterPro" id="IPR045312">
    <property type="entry name" value="PCBER-like"/>
</dbReference>
<evidence type="ECO:0000256" key="1">
    <source>
        <dbReference type="ARBA" id="ARBA00022857"/>
    </source>
</evidence>
<dbReference type="EMBL" id="JAGKQM010000002">
    <property type="protein sequence ID" value="KAH0938532.1"/>
    <property type="molecule type" value="Genomic_DNA"/>
</dbReference>
<dbReference type="Pfam" id="PF05368">
    <property type="entry name" value="NmrA"/>
    <property type="match status" value="1"/>
</dbReference>
<proteinExistence type="predicted"/>
<keyword evidence="1" id="KW-0521">NADP</keyword>
<dbReference type="SUPFAM" id="SSF51735">
    <property type="entry name" value="NAD(P)-binding Rossmann-fold domains"/>
    <property type="match status" value="1"/>
</dbReference>
<organism evidence="4 5">
    <name type="scientific">Brassica napus</name>
    <name type="common">Rape</name>
    <dbReference type="NCBI Taxonomy" id="3708"/>
    <lineage>
        <taxon>Eukaryota</taxon>
        <taxon>Viridiplantae</taxon>
        <taxon>Streptophyta</taxon>
        <taxon>Embryophyta</taxon>
        <taxon>Tracheophyta</taxon>
        <taxon>Spermatophyta</taxon>
        <taxon>Magnoliopsida</taxon>
        <taxon>eudicotyledons</taxon>
        <taxon>Gunneridae</taxon>
        <taxon>Pentapetalae</taxon>
        <taxon>rosids</taxon>
        <taxon>malvids</taxon>
        <taxon>Brassicales</taxon>
        <taxon>Brassicaceae</taxon>
        <taxon>Brassiceae</taxon>
        <taxon>Brassica</taxon>
    </lineage>
</organism>
<dbReference type="InterPro" id="IPR050608">
    <property type="entry name" value="NmrA-type/Isoflavone_red_sf"/>
</dbReference>
<dbReference type="InterPro" id="IPR008030">
    <property type="entry name" value="NmrA-like"/>
</dbReference>
<keyword evidence="5" id="KW-1185">Reference proteome</keyword>
<evidence type="ECO:0000256" key="2">
    <source>
        <dbReference type="ARBA" id="ARBA00023002"/>
    </source>
</evidence>
<dbReference type="Gene3D" id="3.90.25.10">
    <property type="entry name" value="UDP-galactose 4-epimerase, domain 1"/>
    <property type="match status" value="3"/>
</dbReference>
<evidence type="ECO:0000313" key="4">
    <source>
        <dbReference type="EMBL" id="KAH0938532.1"/>
    </source>
</evidence>
<dbReference type="Gene3D" id="3.40.50.720">
    <property type="entry name" value="NAD(P)-binding Rossmann-like Domain"/>
    <property type="match status" value="1"/>
</dbReference>
<sequence length="398" mass="44123">MTTEKSKILVIGGTGYIGKFIVEGSAKSGHQTFALVREASLSDPAKGKMVQNFKDLGVTILNGDLSDKESLVKAIQHVDVVISTVGLSQLMNQLNIISAIKESGKHIKRFLPSEFGNDVDRTLATGPAKSEFSMKAEVRRAVEAEGVPYTYVINNCFDGYFLATLAQCETRLTSPPRDKVTIYGDGNAKAILNKEEDIAAYTMRAVDDPRTLNKTVYINPPKNIVSQNDVVALWESKIGKTLEKTYVSEEELLKKIPQSPHPLDLLLALNHAIFVKGDQTWFTIEPSFGVEASQLYPDVKYTSVNEYLSQYCTIKTVDDPKTVNKILYIKPPENTLSMNEMVAFVSGSMNVIMSINHSVFVKGDQKNFTIEPSFGLEASVLYLDVMYTCIDEYLSHFA</sequence>
<accession>A0ABQ8EA60</accession>
<reference evidence="4 5" key="1">
    <citation type="submission" date="2021-05" db="EMBL/GenBank/DDBJ databases">
        <title>Genome Assembly of Synthetic Allotetraploid Brassica napus Reveals Homoeologous Exchanges between Subgenomes.</title>
        <authorList>
            <person name="Davis J.T."/>
        </authorList>
    </citation>
    <scope>NUCLEOTIDE SEQUENCE [LARGE SCALE GENOMIC DNA]</scope>
    <source>
        <strain evidence="5">cv. Da-Ae</strain>
        <tissue evidence="4">Seedling</tissue>
    </source>
</reference>
<evidence type="ECO:0000313" key="5">
    <source>
        <dbReference type="Proteomes" id="UP000824890"/>
    </source>
</evidence>
<comment type="caution">
    <text evidence="4">The sequence shown here is derived from an EMBL/GenBank/DDBJ whole genome shotgun (WGS) entry which is preliminary data.</text>
</comment>
<protein>
    <recommendedName>
        <fullName evidence="3">NmrA-like domain-containing protein</fullName>
    </recommendedName>
</protein>
<dbReference type="PANTHER" id="PTHR43349">
    <property type="entry name" value="PINORESINOL REDUCTASE-RELATED"/>
    <property type="match status" value="1"/>
</dbReference>
<dbReference type="PANTHER" id="PTHR43349:SF83">
    <property type="entry name" value="GENOME ASSEMBLY, CHROMOSOME: A02"/>
    <property type="match status" value="1"/>
</dbReference>
<evidence type="ECO:0000259" key="3">
    <source>
        <dbReference type="Pfam" id="PF05368"/>
    </source>
</evidence>
<name>A0ABQ8EA60_BRANA</name>
<feature type="domain" description="NmrA-like" evidence="3">
    <location>
        <begin position="4"/>
        <end position="308"/>
    </location>
</feature>
<gene>
    <name evidence="4" type="ORF">HID58_005993</name>
</gene>
<dbReference type="Proteomes" id="UP000824890">
    <property type="component" value="Unassembled WGS sequence"/>
</dbReference>